<evidence type="ECO:0000313" key="3">
    <source>
        <dbReference type="EMBL" id="MBP1919621.1"/>
    </source>
</evidence>
<dbReference type="Pfam" id="PF10503">
    <property type="entry name" value="Esterase_PHB"/>
    <property type="match status" value="1"/>
</dbReference>
<dbReference type="Proteomes" id="UP001519271">
    <property type="component" value="Unassembled WGS sequence"/>
</dbReference>
<evidence type="ECO:0000256" key="2">
    <source>
        <dbReference type="ARBA" id="ARBA00022801"/>
    </source>
</evidence>
<dbReference type="InterPro" id="IPR050955">
    <property type="entry name" value="Plant_Biomass_Hydrol_Est"/>
</dbReference>
<dbReference type="RefSeq" id="WP_209459816.1">
    <property type="nucleotide sequence ID" value="NZ_JAGGKC010000017.1"/>
</dbReference>
<dbReference type="PANTHER" id="PTHR43037">
    <property type="entry name" value="UNNAMED PRODUCT-RELATED"/>
    <property type="match status" value="1"/>
</dbReference>
<keyword evidence="4" id="KW-1185">Reference proteome</keyword>
<organism evidence="3 4">
    <name type="scientific">Youngiibacter multivorans</name>
    <dbReference type="NCBI Taxonomy" id="937251"/>
    <lineage>
        <taxon>Bacteria</taxon>
        <taxon>Bacillati</taxon>
        <taxon>Bacillota</taxon>
        <taxon>Clostridia</taxon>
        <taxon>Eubacteriales</taxon>
        <taxon>Clostridiaceae</taxon>
        <taxon>Youngiibacter</taxon>
    </lineage>
</organism>
<protein>
    <submittedName>
        <fullName evidence="3">Poly(3-hydroxybutyrate) depolymerase</fullName>
    </submittedName>
</protein>
<dbReference type="Gene3D" id="3.40.50.1820">
    <property type="entry name" value="alpha/beta hydrolase"/>
    <property type="match status" value="1"/>
</dbReference>
<dbReference type="PANTHER" id="PTHR43037:SF5">
    <property type="entry name" value="FERULOYL ESTERASE"/>
    <property type="match status" value="1"/>
</dbReference>
<name>A0ABS4G4Z4_9CLOT</name>
<gene>
    <name evidence="3" type="ORF">J2Z34_002111</name>
</gene>
<sequence length="578" mass="64780">MAKYLKLQQFPQNMGELPIDFQNPNKCLLTGAFEEQLEMNGVSRTFITYLAPELEYCRQCIVVAPPSNVDALEYLQSGGWQTLADEQKLFVHMLVPQNGSWDSTGTDADYMNAVYSCIQTRDYYVTMQDNIYAFGIGDGAVIAQQAAMKMTSEWSGLGTIGELNADAVHFMDVSAVGQVQDNLELMVEAAKCQLPVWMAFNEFTPENQKVLAYWQQQNHTTCQSVVGEGADFIWMPGQVRTVSEVNEEQIAEVRLTLGQSAGTPQLIRTMWQYVGAARRHRGFGGKILRYYKDPIACGATLHTMEQEGFNRCWYEYVPKSCTGNEPRPLVVVMHGRGGTADTFFDISGMSCVAEARGFIAVFPQAGVYQQKPGGLRNVLLWDGIYDGKPVDDVQFIRALVADVENRIPIDKSRVYACGQSSGGMMSSTLGYYASDIFAAVAPWSGMWMEVERNIVRDKTTPQDIPYMFIYGSNDFLCAGKAPDPELPFSVSEAIRPRIAEIMARYGLKSENIQRWSCPPINWYLFPNESGVPMLTVGVVNNMVHANYPEESWISYDQFMCKFSRDAEGTLFYQGNPVY</sequence>
<dbReference type="InterPro" id="IPR029058">
    <property type="entry name" value="AB_hydrolase_fold"/>
</dbReference>
<evidence type="ECO:0000313" key="4">
    <source>
        <dbReference type="Proteomes" id="UP001519271"/>
    </source>
</evidence>
<accession>A0ABS4G4Z4</accession>
<evidence type="ECO:0000256" key="1">
    <source>
        <dbReference type="ARBA" id="ARBA00022729"/>
    </source>
</evidence>
<keyword evidence="1" id="KW-0732">Signal</keyword>
<comment type="caution">
    <text evidence="3">The sequence shown here is derived from an EMBL/GenBank/DDBJ whole genome shotgun (WGS) entry which is preliminary data.</text>
</comment>
<dbReference type="SUPFAM" id="SSF53474">
    <property type="entry name" value="alpha/beta-Hydrolases"/>
    <property type="match status" value="1"/>
</dbReference>
<reference evidence="3 4" key="1">
    <citation type="submission" date="2021-03" db="EMBL/GenBank/DDBJ databases">
        <title>Genomic Encyclopedia of Type Strains, Phase IV (KMG-IV): sequencing the most valuable type-strain genomes for metagenomic binning, comparative biology and taxonomic classification.</title>
        <authorList>
            <person name="Goeker M."/>
        </authorList>
    </citation>
    <scope>NUCLEOTIDE SEQUENCE [LARGE SCALE GENOMIC DNA]</scope>
    <source>
        <strain evidence="3 4">DSM 6139</strain>
    </source>
</reference>
<dbReference type="InterPro" id="IPR010126">
    <property type="entry name" value="Esterase_phb"/>
</dbReference>
<proteinExistence type="predicted"/>
<dbReference type="EMBL" id="JAGGKC010000017">
    <property type="protein sequence ID" value="MBP1919621.1"/>
    <property type="molecule type" value="Genomic_DNA"/>
</dbReference>
<keyword evidence="2" id="KW-0378">Hydrolase</keyword>